<keyword evidence="3" id="KW-1185">Reference proteome</keyword>
<name>A0A657LNL3_9HYPH</name>
<keyword evidence="2" id="KW-0238">DNA-binding</keyword>
<feature type="domain" description="PPC" evidence="1">
    <location>
        <begin position="8"/>
        <end position="157"/>
    </location>
</feature>
<evidence type="ECO:0000259" key="1">
    <source>
        <dbReference type="PROSITE" id="PS51742"/>
    </source>
</evidence>
<reference evidence="2 3" key="1">
    <citation type="submission" date="2016-02" db="EMBL/GenBank/DDBJ databases">
        <title>Genome sequencing of a beta-galactosidase producing bacteria Rhizobium sp. 59.</title>
        <authorList>
            <person name="Wang D."/>
            <person name="Kot W."/>
            <person name="Qin Y."/>
            <person name="Hansen L."/>
            <person name="Naqvi K."/>
            <person name="Rensing C."/>
        </authorList>
    </citation>
    <scope>NUCLEOTIDE SEQUENCE [LARGE SCALE GENOMIC DNA]</scope>
    <source>
        <strain evidence="2 3">59</strain>
    </source>
</reference>
<evidence type="ECO:0000313" key="3">
    <source>
        <dbReference type="Proteomes" id="UP000182661"/>
    </source>
</evidence>
<proteinExistence type="predicted"/>
<dbReference type="PROSITE" id="PS51742">
    <property type="entry name" value="PPC"/>
    <property type="match status" value="1"/>
</dbReference>
<dbReference type="Pfam" id="PF03479">
    <property type="entry name" value="PCC"/>
    <property type="match status" value="1"/>
</dbReference>
<dbReference type="GO" id="GO:0003677">
    <property type="term" value="F:DNA binding"/>
    <property type="evidence" value="ECO:0007669"/>
    <property type="project" value="UniProtKB-KW"/>
</dbReference>
<dbReference type="Gene3D" id="3.30.1330.80">
    <property type="entry name" value="Hypothetical protein, similar to alpha- acetolactate decarboxylase, domain 2"/>
    <property type="match status" value="1"/>
</dbReference>
<dbReference type="InterPro" id="IPR005175">
    <property type="entry name" value="PPC_dom"/>
</dbReference>
<organism evidence="2 3">
    <name type="scientific">Pararhizobium antarcticum</name>
    <dbReference type="NCBI Taxonomy" id="1798805"/>
    <lineage>
        <taxon>Bacteria</taxon>
        <taxon>Pseudomonadati</taxon>
        <taxon>Pseudomonadota</taxon>
        <taxon>Alphaproteobacteria</taxon>
        <taxon>Hyphomicrobiales</taxon>
        <taxon>Rhizobiaceae</taxon>
        <taxon>Rhizobium/Agrobacterium group</taxon>
        <taxon>Pararhizobium</taxon>
    </lineage>
</organism>
<dbReference type="PANTHER" id="PTHR34988:SF1">
    <property type="entry name" value="DNA-BINDING PROTEIN"/>
    <property type="match status" value="1"/>
</dbReference>
<evidence type="ECO:0000313" key="2">
    <source>
        <dbReference type="EMBL" id="OJF92955.1"/>
    </source>
</evidence>
<dbReference type="RefSeq" id="WP_071834685.1">
    <property type="nucleotide sequence ID" value="NZ_LSRP01000109.1"/>
</dbReference>
<dbReference type="SUPFAM" id="SSF117856">
    <property type="entry name" value="AF0104/ALDC/Ptd012-like"/>
    <property type="match status" value="1"/>
</dbReference>
<accession>A0A657LNL3</accession>
<dbReference type="Proteomes" id="UP000182661">
    <property type="component" value="Unassembled WGS sequence"/>
</dbReference>
<dbReference type="CDD" id="cd11378">
    <property type="entry name" value="DUF296"/>
    <property type="match status" value="1"/>
</dbReference>
<comment type="caution">
    <text evidence="2">The sequence shown here is derived from an EMBL/GenBank/DDBJ whole genome shotgun (WGS) entry which is preliminary data.</text>
</comment>
<dbReference type="AlphaFoldDB" id="A0A657LNL3"/>
<dbReference type="EMBL" id="LSRP01000109">
    <property type="protein sequence ID" value="OJF92955.1"/>
    <property type="molecule type" value="Genomic_DNA"/>
</dbReference>
<gene>
    <name evidence="2" type="ORF">AX760_21765</name>
</gene>
<sequence>MRHKLLEEQNGRRKFVLVLDAGEEAVAAIKTFARAQNLEGSSVSGIGAFETCSFGHFNPATAEFTRNDITVQAEVLALVGNIAGQPENDDNDGDADEDKGPHLHLHCVVGLRDATTRGGHLIQGIIRPTMEIIIEESAVHMSRGLDRASGLVLLQPNQKD</sequence>
<dbReference type="OrthoDB" id="9798999at2"/>
<dbReference type="PANTHER" id="PTHR34988">
    <property type="entry name" value="PROTEIN, PUTATIVE-RELATED"/>
    <property type="match status" value="1"/>
</dbReference>
<protein>
    <submittedName>
        <fullName evidence="2">DNA-binding protein with PD1-like DNA-binding motif</fullName>
    </submittedName>
</protein>